<sequence>MLAATDAPGVNEALTKGSFFVKKTLFLRLRGVKREPGQDWLHLQAQGMDAARSSSPRTDRHPRASIVIPAHQSSSPRTNRHPREGGDPASRLFKSLKGELSFRAQREIQALEKQDFSLRSK</sequence>
<evidence type="ECO:0000313" key="2">
    <source>
        <dbReference type="EMBL" id="TWT17531.1"/>
    </source>
</evidence>
<organism evidence="2 3">
    <name type="scientific">Luteimonas marina</name>
    <dbReference type="NCBI Taxonomy" id="488485"/>
    <lineage>
        <taxon>Bacteria</taxon>
        <taxon>Pseudomonadati</taxon>
        <taxon>Pseudomonadota</taxon>
        <taxon>Gammaproteobacteria</taxon>
        <taxon>Lysobacterales</taxon>
        <taxon>Lysobacteraceae</taxon>
        <taxon>Luteimonas</taxon>
    </lineage>
</organism>
<keyword evidence="3" id="KW-1185">Reference proteome</keyword>
<evidence type="ECO:0000256" key="1">
    <source>
        <dbReference type="SAM" id="MobiDB-lite"/>
    </source>
</evidence>
<accession>A0A5C5TTK0</accession>
<dbReference type="RefSeq" id="WP_146389163.1">
    <property type="nucleotide sequence ID" value="NZ_VOHK01000009.1"/>
</dbReference>
<name>A0A5C5TTK0_9GAMM</name>
<proteinExistence type="predicted"/>
<dbReference type="Proteomes" id="UP000319980">
    <property type="component" value="Unassembled WGS sequence"/>
</dbReference>
<dbReference type="AlphaFoldDB" id="A0A5C5TTK0"/>
<gene>
    <name evidence="2" type="ORF">FQY83_16530</name>
</gene>
<evidence type="ECO:0000313" key="3">
    <source>
        <dbReference type="Proteomes" id="UP000319980"/>
    </source>
</evidence>
<reference evidence="2 3" key="1">
    <citation type="journal article" date="2008" name="Int. J. Syst. Evol. Microbiol.">
        <title>Luteimonas marina sp. nov., isolated from seawater.</title>
        <authorList>
            <person name="Baik K.S."/>
            <person name="Park S.C."/>
            <person name="Kim M.S."/>
            <person name="Kim E.M."/>
            <person name="Park C."/>
            <person name="Chun J."/>
            <person name="Seong C.N."/>
        </authorList>
    </citation>
    <scope>NUCLEOTIDE SEQUENCE [LARGE SCALE GENOMIC DNA]</scope>
    <source>
        <strain evidence="2 3">FR1330</strain>
    </source>
</reference>
<comment type="caution">
    <text evidence="2">The sequence shown here is derived from an EMBL/GenBank/DDBJ whole genome shotgun (WGS) entry which is preliminary data.</text>
</comment>
<feature type="region of interest" description="Disordered" evidence="1">
    <location>
        <begin position="46"/>
        <end position="92"/>
    </location>
</feature>
<dbReference type="EMBL" id="VOHK01000009">
    <property type="protein sequence ID" value="TWT17531.1"/>
    <property type="molecule type" value="Genomic_DNA"/>
</dbReference>
<protein>
    <submittedName>
        <fullName evidence="2">Uncharacterized protein</fullName>
    </submittedName>
</protein>